<evidence type="ECO:0000313" key="3">
    <source>
        <dbReference type="RefSeq" id="XP_006818294.1"/>
    </source>
</evidence>
<accession>A0ABM0ME53</accession>
<protein>
    <submittedName>
        <fullName evidence="3">Uncharacterized protein LOC100379062</fullName>
    </submittedName>
</protein>
<dbReference type="Proteomes" id="UP000694865">
    <property type="component" value="Unplaced"/>
</dbReference>
<dbReference type="InterPro" id="IPR026682">
    <property type="entry name" value="AKT1S1"/>
</dbReference>
<organism evidence="2 3">
    <name type="scientific">Saccoglossus kowalevskii</name>
    <name type="common">Acorn worm</name>
    <dbReference type="NCBI Taxonomy" id="10224"/>
    <lineage>
        <taxon>Eukaryota</taxon>
        <taxon>Metazoa</taxon>
        <taxon>Hemichordata</taxon>
        <taxon>Enteropneusta</taxon>
        <taxon>Harrimaniidae</taxon>
        <taxon>Saccoglossus</taxon>
    </lineage>
</organism>
<feature type="region of interest" description="Disordered" evidence="1">
    <location>
        <begin position="221"/>
        <end position="246"/>
    </location>
</feature>
<feature type="compositionally biased region" description="Basic residues" evidence="1">
    <location>
        <begin position="323"/>
        <end position="337"/>
    </location>
</feature>
<dbReference type="GeneID" id="100379062"/>
<feature type="region of interest" description="Disordered" evidence="1">
    <location>
        <begin position="394"/>
        <end position="416"/>
    </location>
</feature>
<keyword evidence="2" id="KW-1185">Reference proteome</keyword>
<dbReference type="RefSeq" id="XP_006818294.1">
    <property type="nucleotide sequence ID" value="XM_006818231.1"/>
</dbReference>
<dbReference type="Pfam" id="PF15798">
    <property type="entry name" value="PRAS"/>
    <property type="match status" value="1"/>
</dbReference>
<gene>
    <name evidence="3" type="primary">LOC100379062</name>
</gene>
<feature type="region of interest" description="Disordered" evidence="1">
    <location>
        <begin position="323"/>
        <end position="342"/>
    </location>
</feature>
<dbReference type="PANTHER" id="PTHR21844">
    <property type="entry name" value="AKT1 SUBSTRATE 1 PROTEIN"/>
    <property type="match status" value="1"/>
</dbReference>
<name>A0ABM0ME53_SACKO</name>
<reference evidence="3" key="1">
    <citation type="submission" date="2025-08" db="UniProtKB">
        <authorList>
            <consortium name="RefSeq"/>
        </authorList>
    </citation>
    <scope>IDENTIFICATION</scope>
    <source>
        <tissue evidence="3">Testes</tissue>
    </source>
</reference>
<evidence type="ECO:0000313" key="2">
    <source>
        <dbReference type="Proteomes" id="UP000694865"/>
    </source>
</evidence>
<feature type="region of interest" description="Disordered" evidence="1">
    <location>
        <begin position="258"/>
        <end position="284"/>
    </location>
</feature>
<proteinExistence type="predicted"/>
<sequence length="416" mass="47538">MVRLTCNCLNVSVHVKESELKPLDRSSLGLSGEHLKDEFFSKDVALVVLDLGGITKEQSCLVEEYQVADWIIHQCLNCKLSSYALHATKGMDRVLVSTSMMSNAEEIAKLQKSDRYSDLYRLVSFYNDEDKSGAMGHPVTSNHDKVKMTVNSLQQQMTTYLAKEKAAMEERIRQYTEQQKQMYMNFQKKAYREKNALIGMVFEREEWKLKESLSEAMIESSISSPSRAILGSSPIVQSPPTKRPEYGELSIMPVMTRATPPDSQLESDSDSQKSPTTLSRQARSMDVDTLFDLDGFSQDCEPFFESDDDETDDNSLNEESLVSHHHHYQHHHRHISQRPRPVSQQYAQSVPISMPMWNRENSRSFDEDDERVPAPEPDKMVANMKALAQSVHDGTEMFGDLPRPRLNTGDFKKIRR</sequence>
<evidence type="ECO:0000256" key="1">
    <source>
        <dbReference type="SAM" id="MobiDB-lite"/>
    </source>
</evidence>
<dbReference type="PANTHER" id="PTHR21844:SF2">
    <property type="entry name" value="PROLINE-RICH AKT1 SUBSTRATE 1"/>
    <property type="match status" value="1"/>
</dbReference>
<feature type="compositionally biased region" description="Polar residues" evidence="1">
    <location>
        <begin position="261"/>
        <end position="282"/>
    </location>
</feature>